<evidence type="ECO:0000313" key="2">
    <source>
        <dbReference type="EMBL" id="MBL4938296.1"/>
    </source>
</evidence>
<name>A0ABS1TG01_9CLOT</name>
<gene>
    <name evidence="2" type="ORF">JK636_21520</name>
</gene>
<dbReference type="Proteomes" id="UP000632377">
    <property type="component" value="Unassembled WGS sequence"/>
</dbReference>
<dbReference type="CDD" id="cd04301">
    <property type="entry name" value="NAT_SF"/>
    <property type="match status" value="1"/>
</dbReference>
<dbReference type="Pfam" id="PF00583">
    <property type="entry name" value="Acetyltransf_1"/>
    <property type="match status" value="1"/>
</dbReference>
<dbReference type="SUPFAM" id="SSF55729">
    <property type="entry name" value="Acyl-CoA N-acyltransferases (Nat)"/>
    <property type="match status" value="1"/>
</dbReference>
<reference evidence="2 3" key="1">
    <citation type="submission" date="2021-01" db="EMBL/GenBank/DDBJ databases">
        <title>Genome public.</title>
        <authorList>
            <person name="Liu C."/>
            <person name="Sun Q."/>
        </authorList>
    </citation>
    <scope>NUCLEOTIDE SEQUENCE [LARGE SCALE GENOMIC DNA]</scope>
    <source>
        <strain evidence="2 3">YIM B02515</strain>
    </source>
</reference>
<evidence type="ECO:0000259" key="1">
    <source>
        <dbReference type="PROSITE" id="PS51186"/>
    </source>
</evidence>
<dbReference type="RefSeq" id="WP_202751019.1">
    <property type="nucleotide sequence ID" value="NZ_JAESWC010000018.1"/>
</dbReference>
<dbReference type="PROSITE" id="PS51186">
    <property type="entry name" value="GNAT"/>
    <property type="match status" value="1"/>
</dbReference>
<dbReference type="InterPro" id="IPR016181">
    <property type="entry name" value="Acyl_CoA_acyltransferase"/>
</dbReference>
<sequence length="203" mass="23624">MGIVYENKVINLTAYSMDNTIWHDFEKLFGDNGACGGCWCMSWRLKKSHFEMGKGIQNKNAMKNLVEKNEVIGVLAYIDGKPIGWCAVAPREKYIRLENSRVFKRIDNEEVWSITCLYILKSYRRKGISTELIKSAINYCRLNKVKIVEAYPTVPYEDRVPDAFLWTGIPIAFEEAGFEIAERRSKWKIMMRYYICDEESTEG</sequence>
<protein>
    <submittedName>
        <fullName evidence="2">GNAT family N-acetyltransferase</fullName>
    </submittedName>
</protein>
<evidence type="ECO:0000313" key="3">
    <source>
        <dbReference type="Proteomes" id="UP000632377"/>
    </source>
</evidence>
<feature type="domain" description="N-acetyltransferase" evidence="1">
    <location>
        <begin position="12"/>
        <end position="196"/>
    </location>
</feature>
<dbReference type="InterPro" id="IPR000182">
    <property type="entry name" value="GNAT_dom"/>
</dbReference>
<dbReference type="EMBL" id="JAESWC010000018">
    <property type="protein sequence ID" value="MBL4938296.1"/>
    <property type="molecule type" value="Genomic_DNA"/>
</dbReference>
<keyword evidence="3" id="KW-1185">Reference proteome</keyword>
<comment type="caution">
    <text evidence="2">The sequence shown here is derived from an EMBL/GenBank/DDBJ whole genome shotgun (WGS) entry which is preliminary data.</text>
</comment>
<dbReference type="Gene3D" id="3.40.630.30">
    <property type="match status" value="1"/>
</dbReference>
<proteinExistence type="predicted"/>
<accession>A0ABS1TG01</accession>
<organism evidence="2 3">
    <name type="scientific">Clostridium rhizosphaerae</name>
    <dbReference type="NCBI Taxonomy" id="2803861"/>
    <lineage>
        <taxon>Bacteria</taxon>
        <taxon>Bacillati</taxon>
        <taxon>Bacillota</taxon>
        <taxon>Clostridia</taxon>
        <taxon>Eubacteriales</taxon>
        <taxon>Clostridiaceae</taxon>
        <taxon>Clostridium</taxon>
    </lineage>
</organism>